<reference evidence="10" key="1">
    <citation type="submission" date="2009-12" db="EMBL/GenBank/DDBJ databases">
        <title>Complete sequence of Treponema primitia strain ZAS-2.</title>
        <authorList>
            <person name="Tetu S.G."/>
            <person name="Matson E."/>
            <person name="Ren Q."/>
            <person name="Seshadri R."/>
            <person name="Elbourne L."/>
            <person name="Hassan K.A."/>
            <person name="Durkin A."/>
            <person name="Radune D."/>
            <person name="Mohamoud Y."/>
            <person name="Shay R."/>
            <person name="Jin S."/>
            <person name="Zhang X."/>
            <person name="Lucey K."/>
            <person name="Ballor N.R."/>
            <person name="Ottesen E."/>
            <person name="Rosenthal R."/>
            <person name="Allen A."/>
            <person name="Leadbetter J.R."/>
            <person name="Paulsen I.T."/>
        </authorList>
    </citation>
    <scope>NUCLEOTIDE SEQUENCE [LARGE SCALE GENOMIC DNA]</scope>
    <source>
        <strain evidence="10">ATCC BAA-887 / DSM 12427 / ZAS-2</strain>
    </source>
</reference>
<dbReference type="Pfam" id="PF08352">
    <property type="entry name" value="oligo_HPY"/>
    <property type="match status" value="1"/>
</dbReference>
<comment type="subcellular location">
    <subcellularLocation>
        <location evidence="1">Cell inner membrane</location>
        <topology evidence="1">Peripheral membrane protein</topology>
    </subcellularLocation>
</comment>
<gene>
    <name evidence="9" type="ordered locus">TREPR_1787</name>
</gene>
<dbReference type="EMBL" id="CP001843">
    <property type="protein sequence ID" value="AEF85500.1"/>
    <property type="molecule type" value="Genomic_DNA"/>
</dbReference>
<keyword evidence="3" id="KW-0813">Transport</keyword>
<keyword evidence="6 9" id="KW-0067">ATP-binding</keyword>
<dbReference type="PROSITE" id="PS00211">
    <property type="entry name" value="ABC_TRANSPORTER_1"/>
    <property type="match status" value="1"/>
</dbReference>
<keyword evidence="5" id="KW-0547">Nucleotide-binding</keyword>
<dbReference type="InterPro" id="IPR050388">
    <property type="entry name" value="ABC_Ni/Peptide_Import"/>
</dbReference>
<proteinExistence type="inferred from homology"/>
<evidence type="ECO:0000256" key="7">
    <source>
        <dbReference type="ARBA" id="ARBA00023136"/>
    </source>
</evidence>
<dbReference type="KEGG" id="tpi:TREPR_1787"/>
<dbReference type="Proteomes" id="UP000009223">
    <property type="component" value="Chromosome"/>
</dbReference>
<dbReference type="AlphaFoldDB" id="F5YM03"/>
<evidence type="ECO:0000256" key="4">
    <source>
        <dbReference type="ARBA" id="ARBA00022475"/>
    </source>
</evidence>
<dbReference type="InterPro" id="IPR013563">
    <property type="entry name" value="Oligopep_ABC_C"/>
</dbReference>
<dbReference type="GO" id="GO:0016887">
    <property type="term" value="F:ATP hydrolysis activity"/>
    <property type="evidence" value="ECO:0007669"/>
    <property type="project" value="InterPro"/>
</dbReference>
<dbReference type="RefSeq" id="WP_015708344.1">
    <property type="nucleotide sequence ID" value="NC_015578.1"/>
</dbReference>
<evidence type="ECO:0000256" key="2">
    <source>
        <dbReference type="ARBA" id="ARBA00005417"/>
    </source>
</evidence>
<dbReference type="NCBIfam" id="TIGR01727">
    <property type="entry name" value="oligo_HPY"/>
    <property type="match status" value="1"/>
</dbReference>
<keyword evidence="4" id="KW-1003">Cell membrane</keyword>
<evidence type="ECO:0000313" key="10">
    <source>
        <dbReference type="Proteomes" id="UP000009223"/>
    </source>
</evidence>
<dbReference type="OrthoDB" id="337094at2"/>
<dbReference type="InterPro" id="IPR003593">
    <property type="entry name" value="AAA+_ATPase"/>
</dbReference>
<dbReference type="InterPro" id="IPR017871">
    <property type="entry name" value="ABC_transporter-like_CS"/>
</dbReference>
<dbReference type="STRING" id="545694.TREPR_1787"/>
<organism evidence="9 10">
    <name type="scientific">Treponema primitia (strain ATCC BAA-887 / DSM 12427 / ZAS-2)</name>
    <dbReference type="NCBI Taxonomy" id="545694"/>
    <lineage>
        <taxon>Bacteria</taxon>
        <taxon>Pseudomonadati</taxon>
        <taxon>Spirochaetota</taxon>
        <taxon>Spirochaetia</taxon>
        <taxon>Spirochaetales</taxon>
        <taxon>Treponemataceae</taxon>
        <taxon>Treponema</taxon>
    </lineage>
</organism>
<evidence type="ECO:0000256" key="6">
    <source>
        <dbReference type="ARBA" id="ARBA00022840"/>
    </source>
</evidence>
<dbReference type="PROSITE" id="PS50893">
    <property type="entry name" value="ABC_TRANSPORTER_2"/>
    <property type="match status" value="1"/>
</dbReference>
<feature type="domain" description="ABC transporter" evidence="8">
    <location>
        <begin position="8"/>
        <end position="254"/>
    </location>
</feature>
<dbReference type="Gene3D" id="3.40.50.300">
    <property type="entry name" value="P-loop containing nucleotide triphosphate hydrolases"/>
    <property type="match status" value="1"/>
</dbReference>
<dbReference type="HOGENOM" id="CLU_000604_1_23_12"/>
<sequence>MPEQLLCIKNFSLTVSKNNLRLIDRVDLSIDRGEIVGVVGESGCGKSITALSIMNLHPAKMFQTGGEILFEGQNLRDLDEDRMIKVRGDRIAMIFQEPMTSLNPVYTIGWQIAEMLTLHRQMSKREAMREALERLNLVAISSPEDVLLRYPHQLSGGMRQRVMIAMAMANNPKLLIADEPTTALDVTIQAQILDLMLELREKTQAGIMLITHNLGMVAEMCDRVTVMYAGQVVEEAEVKELFQNPKHPYTIGLMASLPRLDDERTRLDAIPGSVPAPQSFDKTACRFAPRCGYAREECKTVKPVMIRISETHHACCHLIKGQGAVA</sequence>
<evidence type="ECO:0000256" key="1">
    <source>
        <dbReference type="ARBA" id="ARBA00004417"/>
    </source>
</evidence>
<evidence type="ECO:0000259" key="8">
    <source>
        <dbReference type="PROSITE" id="PS50893"/>
    </source>
</evidence>
<dbReference type="eggNOG" id="COG0444">
    <property type="taxonomic scope" value="Bacteria"/>
</dbReference>
<dbReference type="InterPro" id="IPR027417">
    <property type="entry name" value="P-loop_NTPase"/>
</dbReference>
<dbReference type="SMART" id="SM00382">
    <property type="entry name" value="AAA"/>
    <property type="match status" value="1"/>
</dbReference>
<evidence type="ECO:0000256" key="5">
    <source>
        <dbReference type="ARBA" id="ARBA00022741"/>
    </source>
</evidence>
<evidence type="ECO:0000256" key="3">
    <source>
        <dbReference type="ARBA" id="ARBA00022448"/>
    </source>
</evidence>
<dbReference type="InterPro" id="IPR003439">
    <property type="entry name" value="ABC_transporter-like_ATP-bd"/>
</dbReference>
<name>F5YM03_TREPZ</name>
<dbReference type="FunFam" id="3.40.50.300:FF:000016">
    <property type="entry name" value="Oligopeptide ABC transporter ATP-binding component"/>
    <property type="match status" value="1"/>
</dbReference>
<dbReference type="GO" id="GO:0005524">
    <property type="term" value="F:ATP binding"/>
    <property type="evidence" value="ECO:0007669"/>
    <property type="project" value="UniProtKB-KW"/>
</dbReference>
<dbReference type="SUPFAM" id="SSF52540">
    <property type="entry name" value="P-loop containing nucleoside triphosphate hydrolases"/>
    <property type="match status" value="1"/>
</dbReference>
<keyword evidence="10" id="KW-1185">Reference proteome</keyword>
<dbReference type="Pfam" id="PF00005">
    <property type="entry name" value="ABC_tran"/>
    <property type="match status" value="1"/>
</dbReference>
<protein>
    <submittedName>
        <fullName evidence="9">Oligopeptide transport ATP-binding protein AppD</fullName>
    </submittedName>
</protein>
<dbReference type="PANTHER" id="PTHR43297">
    <property type="entry name" value="OLIGOPEPTIDE TRANSPORT ATP-BINDING PROTEIN APPD"/>
    <property type="match status" value="1"/>
</dbReference>
<evidence type="ECO:0000313" key="9">
    <source>
        <dbReference type="EMBL" id="AEF85500.1"/>
    </source>
</evidence>
<dbReference type="CDD" id="cd03257">
    <property type="entry name" value="ABC_NikE_OppD_transporters"/>
    <property type="match status" value="1"/>
</dbReference>
<keyword evidence="7" id="KW-0472">Membrane</keyword>
<dbReference type="GO" id="GO:0015833">
    <property type="term" value="P:peptide transport"/>
    <property type="evidence" value="ECO:0007669"/>
    <property type="project" value="InterPro"/>
</dbReference>
<dbReference type="GO" id="GO:0005886">
    <property type="term" value="C:plasma membrane"/>
    <property type="evidence" value="ECO:0007669"/>
    <property type="project" value="UniProtKB-SubCell"/>
</dbReference>
<comment type="similarity">
    <text evidence="2">Belongs to the ABC transporter superfamily.</text>
</comment>
<accession>F5YM03</accession>
<reference evidence="9 10" key="2">
    <citation type="journal article" date="2011" name="ISME J.">
        <title>RNA-seq reveals cooperative metabolic interactions between two termite-gut spirochete species in co-culture.</title>
        <authorList>
            <person name="Rosenthal A.Z."/>
            <person name="Matson E.G."/>
            <person name="Eldar A."/>
            <person name="Leadbetter J.R."/>
        </authorList>
    </citation>
    <scope>NUCLEOTIDE SEQUENCE [LARGE SCALE GENOMIC DNA]</scope>
    <source>
        <strain evidence="10">ATCC BAA-887 / DSM 12427 / ZAS-2</strain>
    </source>
</reference>
<dbReference type="PANTHER" id="PTHR43297:SF2">
    <property type="entry name" value="DIPEPTIDE TRANSPORT ATP-BINDING PROTEIN DPPD"/>
    <property type="match status" value="1"/>
</dbReference>